<dbReference type="GO" id="GO:0005730">
    <property type="term" value="C:nucleolus"/>
    <property type="evidence" value="ECO:0007669"/>
    <property type="project" value="TreeGrafter"/>
</dbReference>
<dbReference type="AlphaFoldDB" id="A0A316ZCX3"/>
<dbReference type="PANTHER" id="PTHR23236">
    <property type="entry name" value="EUKARYOTIC TRANSLATION INITIATION FACTOR 4B/4H"/>
    <property type="match status" value="1"/>
</dbReference>
<gene>
    <name evidence="5" type="ORF">FA09DRAFT_329764</name>
</gene>
<dbReference type="InterPro" id="IPR012677">
    <property type="entry name" value="Nucleotide-bd_a/b_plait_sf"/>
</dbReference>
<dbReference type="STRING" id="58919.A0A316ZCX3"/>
<feature type="compositionally biased region" description="Basic and acidic residues" evidence="3">
    <location>
        <begin position="408"/>
        <end position="417"/>
    </location>
</feature>
<feature type="compositionally biased region" description="Pro residues" evidence="3">
    <location>
        <begin position="186"/>
        <end position="196"/>
    </location>
</feature>
<dbReference type="InterPro" id="IPR000504">
    <property type="entry name" value="RRM_dom"/>
</dbReference>
<sequence length="664" mass="67609">MPPKKNQKVSLTDFLNDESTGKVNWADDIDDLPTAPSGRGSDDRFARRGGDYLSTVPDRADRDRMMGPRSSGFDEDREPRRDLPLPDKPPYTAFVGNLSFEVTEDEVKDFFPGKNIKVRLVERDGRPKGFGYVEFDTLDDLKDGLSLSGSQMGSRTVRVSVAEPPKSGFGGSSMAEEASQWRRAGPLPPADPPARRGPPGGGDRPSYNRFESSASTGGGFDAMEVGAGGRSGFGSKFTPAPAGVRDAPPHGAPRTPRVGADGGPPPPLEPSQGDEASNWRTGKPVETPVEARRPSSGVTPGGADRAQSFRGGDATQVDERYAGQERMGFGSKFAATPPESPSGGAGKRAGFGFAAGRAGPPGAPGAGPSAAPVTPTAGDEADTWRNAARRPAPARGPSQGPAAGAPPAERKKLELKPRSTPTPAAEGGEAPSTPLSPTGEQSSSGRANPFGNAKPVDAAERERLIEEKMAAREKERKEQREKEQAERIAERQAAQDAAPKGPRGDRNKPAGAAAEGGAASPAPAGAPTGPRASGSAGNAWRREPSASSPSVPAGPAADAKKTSAPSSEKGSSQAEAVASPPAPAAAAAAPVAPPKPAPTGAWGGGRKPSGALNLPSGATSPAAGSGSATPAAQEKGEAEKSEAASEVQAATEGVAAASLDEKSA</sequence>
<dbReference type="GeneID" id="37269855"/>
<evidence type="ECO:0000256" key="2">
    <source>
        <dbReference type="PROSITE-ProRule" id="PRU00176"/>
    </source>
</evidence>
<feature type="compositionally biased region" description="Low complexity" evidence="3">
    <location>
        <begin position="389"/>
        <end position="407"/>
    </location>
</feature>
<evidence type="ECO:0000256" key="3">
    <source>
        <dbReference type="SAM" id="MobiDB-lite"/>
    </source>
</evidence>
<name>A0A316ZCX3_9BASI</name>
<dbReference type="PANTHER" id="PTHR23236:SF11">
    <property type="entry name" value="EUKARYOTIC TRANSLATION INITIATION FACTOR 4H"/>
    <property type="match status" value="1"/>
</dbReference>
<dbReference type="Pfam" id="PF00076">
    <property type="entry name" value="RRM_1"/>
    <property type="match status" value="1"/>
</dbReference>
<dbReference type="InterPro" id="IPR035979">
    <property type="entry name" value="RBD_domain_sf"/>
</dbReference>
<evidence type="ECO:0000313" key="5">
    <source>
        <dbReference type="EMBL" id="PWN98135.1"/>
    </source>
</evidence>
<dbReference type="Proteomes" id="UP000245946">
    <property type="component" value="Unassembled WGS sequence"/>
</dbReference>
<dbReference type="SUPFAM" id="SSF54928">
    <property type="entry name" value="RNA-binding domain, RBD"/>
    <property type="match status" value="1"/>
</dbReference>
<feature type="compositionally biased region" description="Basic and acidic residues" evidence="3">
    <location>
        <begin position="58"/>
        <end position="85"/>
    </location>
</feature>
<evidence type="ECO:0000259" key="4">
    <source>
        <dbReference type="PROSITE" id="PS50102"/>
    </source>
</evidence>
<feature type="compositionally biased region" description="Low complexity" evidence="3">
    <location>
        <begin position="574"/>
        <end position="590"/>
    </location>
</feature>
<feature type="compositionally biased region" description="Basic and acidic residues" evidence="3">
    <location>
        <begin position="40"/>
        <end position="50"/>
    </location>
</feature>
<feature type="compositionally biased region" description="Low complexity" evidence="3">
    <location>
        <begin position="615"/>
        <end position="633"/>
    </location>
</feature>
<dbReference type="PROSITE" id="PS50102">
    <property type="entry name" value="RRM"/>
    <property type="match status" value="1"/>
</dbReference>
<feature type="compositionally biased region" description="Gly residues" evidence="3">
    <location>
        <begin position="216"/>
        <end position="232"/>
    </location>
</feature>
<evidence type="ECO:0000313" key="6">
    <source>
        <dbReference type="Proteomes" id="UP000245946"/>
    </source>
</evidence>
<proteinExistence type="predicted"/>
<keyword evidence="6" id="KW-1185">Reference proteome</keyword>
<evidence type="ECO:0000256" key="1">
    <source>
        <dbReference type="ARBA" id="ARBA00022884"/>
    </source>
</evidence>
<feature type="compositionally biased region" description="Basic and acidic residues" evidence="3">
    <location>
        <begin position="634"/>
        <end position="643"/>
    </location>
</feature>
<feature type="domain" description="RRM" evidence="4">
    <location>
        <begin position="91"/>
        <end position="164"/>
    </location>
</feature>
<accession>A0A316ZCX3</accession>
<feature type="compositionally biased region" description="Polar residues" evidence="3">
    <location>
        <begin position="433"/>
        <end position="446"/>
    </location>
</feature>
<dbReference type="OrthoDB" id="48651at2759"/>
<dbReference type="GO" id="GO:0003723">
    <property type="term" value="F:RNA binding"/>
    <property type="evidence" value="ECO:0007669"/>
    <property type="project" value="UniProtKB-UniRule"/>
</dbReference>
<feature type="compositionally biased region" description="Low complexity" evidence="3">
    <location>
        <begin position="509"/>
        <end position="537"/>
    </location>
</feature>
<feature type="compositionally biased region" description="Low complexity" evidence="3">
    <location>
        <begin position="545"/>
        <end position="557"/>
    </location>
</feature>
<organism evidence="5 6">
    <name type="scientific">Tilletiopsis washingtonensis</name>
    <dbReference type="NCBI Taxonomy" id="58919"/>
    <lineage>
        <taxon>Eukaryota</taxon>
        <taxon>Fungi</taxon>
        <taxon>Dikarya</taxon>
        <taxon>Basidiomycota</taxon>
        <taxon>Ustilaginomycotina</taxon>
        <taxon>Exobasidiomycetes</taxon>
        <taxon>Entylomatales</taxon>
        <taxon>Entylomatales incertae sedis</taxon>
        <taxon>Tilletiopsis</taxon>
    </lineage>
</organism>
<dbReference type="EMBL" id="KZ819292">
    <property type="protein sequence ID" value="PWN98135.1"/>
    <property type="molecule type" value="Genomic_DNA"/>
</dbReference>
<feature type="compositionally biased region" description="Low complexity" evidence="3">
    <location>
        <begin position="350"/>
        <end position="378"/>
    </location>
</feature>
<dbReference type="RefSeq" id="XP_025598414.1">
    <property type="nucleotide sequence ID" value="XM_025742311.1"/>
</dbReference>
<feature type="region of interest" description="Disordered" evidence="3">
    <location>
        <begin position="20"/>
        <end position="90"/>
    </location>
</feature>
<dbReference type="CDD" id="cd22249">
    <property type="entry name" value="UDM1_RNF168_RNF169-like"/>
    <property type="match status" value="1"/>
</dbReference>
<feature type="region of interest" description="Disordered" evidence="3">
    <location>
        <begin position="148"/>
        <end position="664"/>
    </location>
</feature>
<protein>
    <recommendedName>
        <fullName evidence="4">RRM domain-containing protein</fullName>
    </recommendedName>
</protein>
<dbReference type="SMART" id="SM00360">
    <property type="entry name" value="RRM"/>
    <property type="match status" value="1"/>
</dbReference>
<dbReference type="Gene3D" id="3.30.70.330">
    <property type="match status" value="1"/>
</dbReference>
<feature type="compositionally biased region" description="Polar residues" evidence="3">
    <location>
        <begin position="563"/>
        <end position="573"/>
    </location>
</feature>
<reference evidence="5 6" key="1">
    <citation type="journal article" date="2018" name="Mol. Biol. Evol.">
        <title>Broad Genomic Sampling Reveals a Smut Pathogenic Ancestry of the Fungal Clade Ustilaginomycotina.</title>
        <authorList>
            <person name="Kijpornyongpan T."/>
            <person name="Mondo S.J."/>
            <person name="Barry K."/>
            <person name="Sandor L."/>
            <person name="Lee J."/>
            <person name="Lipzen A."/>
            <person name="Pangilinan J."/>
            <person name="LaButti K."/>
            <person name="Hainaut M."/>
            <person name="Henrissat B."/>
            <person name="Grigoriev I.V."/>
            <person name="Spatafora J.W."/>
            <person name="Aime M.C."/>
        </authorList>
    </citation>
    <scope>NUCLEOTIDE SEQUENCE [LARGE SCALE GENOMIC DNA]</scope>
    <source>
        <strain evidence="5 6">MCA 4186</strain>
    </source>
</reference>
<keyword evidence="1 2" id="KW-0694">RNA-binding</keyword>
<feature type="compositionally biased region" description="Basic and acidic residues" evidence="3">
    <location>
        <begin position="457"/>
        <end position="490"/>
    </location>
</feature>